<dbReference type="PROSITE" id="PS50883">
    <property type="entry name" value="EAL"/>
    <property type="match status" value="1"/>
</dbReference>
<dbReference type="InterPro" id="IPR000700">
    <property type="entry name" value="PAS-assoc_C"/>
</dbReference>
<dbReference type="SMART" id="SM00448">
    <property type="entry name" value="REC"/>
    <property type="match status" value="1"/>
</dbReference>
<gene>
    <name evidence="8" type="ORF">GCM10007392_25310</name>
</gene>
<comment type="cofactor">
    <cofactor evidence="1">
        <name>Mg(2+)</name>
        <dbReference type="ChEBI" id="CHEBI:18420"/>
    </cofactor>
</comment>
<evidence type="ECO:0008006" key="10">
    <source>
        <dbReference type="Google" id="ProtNLM"/>
    </source>
</evidence>
<dbReference type="PANTHER" id="PTHR44757:SF2">
    <property type="entry name" value="BIOFILM ARCHITECTURE MAINTENANCE PROTEIN MBAA"/>
    <property type="match status" value="1"/>
</dbReference>
<dbReference type="AlphaFoldDB" id="A0A918KAL1"/>
<dbReference type="FunFam" id="3.30.70.270:FF:000001">
    <property type="entry name" value="Diguanylate cyclase domain protein"/>
    <property type="match status" value="1"/>
</dbReference>
<evidence type="ECO:0000256" key="2">
    <source>
        <dbReference type="PROSITE-ProRule" id="PRU00169"/>
    </source>
</evidence>
<dbReference type="SMART" id="SM00086">
    <property type="entry name" value="PAC"/>
    <property type="match status" value="1"/>
</dbReference>
<dbReference type="Gene3D" id="3.30.70.270">
    <property type="match status" value="1"/>
</dbReference>
<organism evidence="8 9">
    <name type="scientific">Saccharospirillum salsuginis</name>
    <dbReference type="NCBI Taxonomy" id="418750"/>
    <lineage>
        <taxon>Bacteria</taxon>
        <taxon>Pseudomonadati</taxon>
        <taxon>Pseudomonadota</taxon>
        <taxon>Gammaproteobacteria</taxon>
        <taxon>Oceanospirillales</taxon>
        <taxon>Saccharospirillaceae</taxon>
        <taxon>Saccharospirillum</taxon>
    </lineage>
</organism>
<evidence type="ECO:0000259" key="3">
    <source>
        <dbReference type="PROSITE" id="PS50110"/>
    </source>
</evidence>
<dbReference type="GO" id="GO:0003824">
    <property type="term" value="F:catalytic activity"/>
    <property type="evidence" value="ECO:0007669"/>
    <property type="project" value="UniProtKB-ARBA"/>
</dbReference>
<reference evidence="8" key="2">
    <citation type="submission" date="2020-09" db="EMBL/GenBank/DDBJ databases">
        <authorList>
            <person name="Sun Q."/>
            <person name="Kim S."/>
        </authorList>
    </citation>
    <scope>NUCLEOTIDE SEQUENCE</scope>
    <source>
        <strain evidence="8">KCTC 22169</strain>
    </source>
</reference>
<evidence type="ECO:0000259" key="7">
    <source>
        <dbReference type="PROSITE" id="PS50887"/>
    </source>
</evidence>
<dbReference type="SMART" id="SM00091">
    <property type="entry name" value="PAS"/>
    <property type="match status" value="1"/>
</dbReference>
<accession>A0A918KAL1</accession>
<dbReference type="PROSITE" id="PS50110">
    <property type="entry name" value="RESPONSE_REGULATORY"/>
    <property type="match status" value="1"/>
</dbReference>
<dbReference type="PROSITE" id="PS50113">
    <property type="entry name" value="PAC"/>
    <property type="match status" value="1"/>
</dbReference>
<dbReference type="NCBIfam" id="TIGR00229">
    <property type="entry name" value="sensory_box"/>
    <property type="match status" value="1"/>
</dbReference>
<dbReference type="SMART" id="SM00267">
    <property type="entry name" value="GGDEF"/>
    <property type="match status" value="1"/>
</dbReference>
<proteinExistence type="predicted"/>
<sequence>MPGDDALRSGPAVQEVDSERLRLLERSLASTRNGVLICDVRQDDIPIIYANPAFERITGYTLDEVLGRNCRFLQGPDTGSSSVRQLAEAIEQRVETSLVLKNYRKDGTAFWNDLYISPVPDEQGEVTHFIGIVNDISEQRRYEHTLAYNASHDVLTNLPNRSLLEDRIRQGMQIAHRYQRTLAVLYIDLDGFKAINDTLGHLSGDQVLIEVGRRIEQVLRPGDTVARLAADEFVVLLPDLAHHDDIVPISEKLLTSIAQPYWIESTSYHLTASIGIAVNQDEDEDPMKLVRQADLAMYQAKQAGRNIYHWYTDDLNREVSHSLRLRSDLQNALDSGDFELHYQPQLSLTTGRVTGLEALIRWRHPELGMVSPGDFIPLAESTGQIAALSDWVLQTACDARRQLLKLDHNLPISLNLSPVLFKDNQLVKHMVRTITENGLRCDQFELEILESVMFGHHDRALTLLNEMRDAGFRLSLDDFGTGFSSLNYLKSLPIHKVKIDRSFVQDLISDQNDAAIVRAIISMAHLLKLSVTAEGVETESQSAFLKREGCDEIQGFLHSRALPLPDLITYLDRTRWQAENDASVTPDNSRCLLILDDDEFILKSLSRALRGEGYQVLLANKADDAFRMLAQVDVQVILSDQRMPEMSGTEFFKRVKSLYPETVRIILSGYTDLQSVTDAINQGAIYKFLTKPWDDDELRQIISDAFDLNASRP</sequence>
<dbReference type="GO" id="GO:0000160">
    <property type="term" value="P:phosphorelay signal transduction system"/>
    <property type="evidence" value="ECO:0007669"/>
    <property type="project" value="InterPro"/>
</dbReference>
<keyword evidence="2" id="KW-0597">Phosphoprotein</keyword>
<reference evidence="8" key="1">
    <citation type="journal article" date="2014" name="Int. J. Syst. Evol. Microbiol.">
        <title>Complete genome sequence of Corynebacterium casei LMG S-19264T (=DSM 44701T), isolated from a smear-ripened cheese.</title>
        <authorList>
            <consortium name="US DOE Joint Genome Institute (JGI-PGF)"/>
            <person name="Walter F."/>
            <person name="Albersmeier A."/>
            <person name="Kalinowski J."/>
            <person name="Ruckert C."/>
        </authorList>
    </citation>
    <scope>NUCLEOTIDE SEQUENCE</scope>
    <source>
        <strain evidence="8">KCTC 22169</strain>
    </source>
</reference>
<dbReference type="Gene3D" id="3.20.20.450">
    <property type="entry name" value="EAL domain"/>
    <property type="match status" value="1"/>
</dbReference>
<dbReference type="Proteomes" id="UP000626148">
    <property type="component" value="Unassembled WGS sequence"/>
</dbReference>
<feature type="domain" description="EAL" evidence="6">
    <location>
        <begin position="322"/>
        <end position="575"/>
    </location>
</feature>
<keyword evidence="9" id="KW-1185">Reference proteome</keyword>
<dbReference type="NCBIfam" id="TIGR00254">
    <property type="entry name" value="GGDEF"/>
    <property type="match status" value="1"/>
</dbReference>
<dbReference type="InterPro" id="IPR001633">
    <property type="entry name" value="EAL_dom"/>
</dbReference>
<dbReference type="SUPFAM" id="SSF52172">
    <property type="entry name" value="CheY-like"/>
    <property type="match status" value="1"/>
</dbReference>
<dbReference type="InterPro" id="IPR035919">
    <property type="entry name" value="EAL_sf"/>
</dbReference>
<dbReference type="InterPro" id="IPR001789">
    <property type="entry name" value="Sig_transdc_resp-reg_receiver"/>
</dbReference>
<dbReference type="Pfam" id="PF00072">
    <property type="entry name" value="Response_reg"/>
    <property type="match status" value="1"/>
</dbReference>
<evidence type="ECO:0000259" key="4">
    <source>
        <dbReference type="PROSITE" id="PS50112"/>
    </source>
</evidence>
<dbReference type="InterPro" id="IPR029787">
    <property type="entry name" value="Nucleotide_cyclase"/>
</dbReference>
<dbReference type="Pfam" id="PF00563">
    <property type="entry name" value="EAL"/>
    <property type="match status" value="1"/>
</dbReference>
<evidence type="ECO:0000313" key="9">
    <source>
        <dbReference type="Proteomes" id="UP000626148"/>
    </source>
</evidence>
<feature type="modified residue" description="4-aspartylphosphate" evidence="2">
    <location>
        <position position="640"/>
    </location>
</feature>
<feature type="domain" description="PAC" evidence="5">
    <location>
        <begin position="92"/>
        <end position="148"/>
    </location>
</feature>
<dbReference type="Gene3D" id="3.30.450.20">
    <property type="entry name" value="PAS domain"/>
    <property type="match status" value="1"/>
</dbReference>
<dbReference type="Pfam" id="PF13426">
    <property type="entry name" value="PAS_9"/>
    <property type="match status" value="1"/>
</dbReference>
<evidence type="ECO:0000256" key="1">
    <source>
        <dbReference type="ARBA" id="ARBA00001946"/>
    </source>
</evidence>
<dbReference type="PROSITE" id="PS50112">
    <property type="entry name" value="PAS"/>
    <property type="match status" value="1"/>
</dbReference>
<dbReference type="InterPro" id="IPR001610">
    <property type="entry name" value="PAC"/>
</dbReference>
<comment type="caution">
    <text evidence="8">The sequence shown here is derived from an EMBL/GenBank/DDBJ whole genome shotgun (WGS) entry which is preliminary data.</text>
</comment>
<dbReference type="CDD" id="cd17569">
    <property type="entry name" value="REC_HupR-like"/>
    <property type="match status" value="1"/>
</dbReference>
<dbReference type="InterPro" id="IPR000014">
    <property type="entry name" value="PAS"/>
</dbReference>
<dbReference type="PANTHER" id="PTHR44757">
    <property type="entry name" value="DIGUANYLATE CYCLASE DGCP"/>
    <property type="match status" value="1"/>
</dbReference>
<dbReference type="CDD" id="cd00130">
    <property type="entry name" value="PAS"/>
    <property type="match status" value="1"/>
</dbReference>
<dbReference type="CDD" id="cd01948">
    <property type="entry name" value="EAL"/>
    <property type="match status" value="1"/>
</dbReference>
<dbReference type="InterPro" id="IPR000160">
    <property type="entry name" value="GGDEF_dom"/>
</dbReference>
<feature type="domain" description="Response regulatory" evidence="3">
    <location>
        <begin position="591"/>
        <end position="706"/>
    </location>
</feature>
<dbReference type="Pfam" id="PF00990">
    <property type="entry name" value="GGDEF"/>
    <property type="match status" value="1"/>
</dbReference>
<dbReference type="SUPFAM" id="SSF141868">
    <property type="entry name" value="EAL domain-like"/>
    <property type="match status" value="1"/>
</dbReference>
<feature type="domain" description="PAS" evidence="4">
    <location>
        <begin position="20"/>
        <end position="93"/>
    </location>
</feature>
<evidence type="ECO:0000259" key="6">
    <source>
        <dbReference type="PROSITE" id="PS50883"/>
    </source>
</evidence>
<protein>
    <recommendedName>
        <fullName evidence="10">PAS domain S-box-containing protein/diguanylate cyclase (GGDEF) domain-containing protein</fullName>
    </recommendedName>
</protein>
<dbReference type="InterPro" id="IPR011006">
    <property type="entry name" value="CheY-like_superfamily"/>
</dbReference>
<evidence type="ECO:0000313" key="8">
    <source>
        <dbReference type="EMBL" id="GGX56787.1"/>
    </source>
</evidence>
<dbReference type="EMBL" id="BMXR01000006">
    <property type="protein sequence ID" value="GGX56787.1"/>
    <property type="molecule type" value="Genomic_DNA"/>
</dbReference>
<name>A0A918KAL1_9GAMM</name>
<dbReference type="InterPro" id="IPR043128">
    <property type="entry name" value="Rev_trsase/Diguanyl_cyclase"/>
</dbReference>
<dbReference type="InterPro" id="IPR035965">
    <property type="entry name" value="PAS-like_dom_sf"/>
</dbReference>
<dbReference type="SUPFAM" id="SSF55073">
    <property type="entry name" value="Nucleotide cyclase"/>
    <property type="match status" value="1"/>
</dbReference>
<dbReference type="PROSITE" id="PS50887">
    <property type="entry name" value="GGDEF"/>
    <property type="match status" value="1"/>
</dbReference>
<dbReference type="Gene3D" id="3.40.50.2300">
    <property type="match status" value="1"/>
</dbReference>
<evidence type="ECO:0000259" key="5">
    <source>
        <dbReference type="PROSITE" id="PS50113"/>
    </source>
</evidence>
<dbReference type="SMART" id="SM00052">
    <property type="entry name" value="EAL"/>
    <property type="match status" value="1"/>
</dbReference>
<dbReference type="SUPFAM" id="SSF55785">
    <property type="entry name" value="PYP-like sensor domain (PAS domain)"/>
    <property type="match status" value="1"/>
</dbReference>
<feature type="domain" description="GGDEF" evidence="7">
    <location>
        <begin position="180"/>
        <end position="313"/>
    </location>
</feature>
<dbReference type="CDD" id="cd01949">
    <property type="entry name" value="GGDEF"/>
    <property type="match status" value="1"/>
</dbReference>
<dbReference type="InterPro" id="IPR052155">
    <property type="entry name" value="Biofilm_reg_signaling"/>
</dbReference>